<dbReference type="AlphaFoldDB" id="A0A2Z5V7P8"/>
<dbReference type="EMBL" id="AP018005">
    <property type="protein sequence ID" value="BBB15677.1"/>
    <property type="molecule type" value="Genomic_DNA"/>
</dbReference>
<feature type="binding site" evidence="9">
    <location>
        <begin position="278"/>
        <end position="281"/>
    </location>
    <ligand>
        <name>GTP</name>
        <dbReference type="ChEBI" id="CHEBI:37565"/>
    </ligand>
</feature>
<dbReference type="SUPFAM" id="SSF52540">
    <property type="entry name" value="P-loop containing nucleoside triphosphate hydrolases"/>
    <property type="match status" value="1"/>
</dbReference>
<dbReference type="GO" id="GO:0048500">
    <property type="term" value="C:signal recognition particle"/>
    <property type="evidence" value="ECO:0007669"/>
    <property type="project" value="UniProtKB-UniRule"/>
</dbReference>
<name>A0A2Z5V7P8_9COXI</name>
<dbReference type="HAMAP" id="MF_00306">
    <property type="entry name" value="SRP54"/>
    <property type="match status" value="1"/>
</dbReference>
<comment type="catalytic activity">
    <reaction evidence="8 9">
        <text>GTP + H2O = GDP + phosphate + H(+)</text>
        <dbReference type="Rhea" id="RHEA:19669"/>
        <dbReference type="ChEBI" id="CHEBI:15377"/>
        <dbReference type="ChEBI" id="CHEBI:15378"/>
        <dbReference type="ChEBI" id="CHEBI:37565"/>
        <dbReference type="ChEBI" id="CHEBI:43474"/>
        <dbReference type="ChEBI" id="CHEBI:58189"/>
        <dbReference type="EC" id="3.6.5.4"/>
    </reaction>
</comment>
<dbReference type="SMART" id="SM00963">
    <property type="entry name" value="SRP54_N"/>
    <property type="match status" value="1"/>
</dbReference>
<dbReference type="InterPro" id="IPR004125">
    <property type="entry name" value="Signal_recog_particle_SRP54_M"/>
</dbReference>
<dbReference type="Gene3D" id="3.40.50.300">
    <property type="entry name" value="P-loop containing nucleotide triphosphate hydrolases"/>
    <property type="match status" value="1"/>
</dbReference>
<dbReference type="NCBIfam" id="TIGR00959">
    <property type="entry name" value="ffh"/>
    <property type="match status" value="1"/>
</dbReference>
<comment type="subcellular location">
    <subcellularLocation>
        <location evidence="9">Cytoplasm</location>
    </subcellularLocation>
    <text evidence="9">The SRP-RNC complex is targeted to the cytoplasmic membrane.</text>
</comment>
<keyword evidence="5 9" id="KW-0342">GTP-binding</keyword>
<keyword evidence="6 9" id="KW-0733">Signal recognition particle</keyword>
<comment type="function">
    <text evidence="9">Involved in targeting and insertion of nascent membrane proteins into the cytoplasmic membrane. Binds to the hydrophobic signal sequence of the ribosome-nascent chain (RNC) as it emerges from the ribosomes. The SRP-RNC complex is then targeted to the cytoplasmic membrane where it interacts with the SRP receptor FtsY. Interaction with FtsY leads to the transfer of the RNC complex to the Sec translocase for insertion into the membrane, the hydrolysis of GTP by both Ffh and FtsY, and the dissociation of the SRP-FtsY complex into the individual components.</text>
</comment>
<comment type="domain">
    <text evidence="9">Composed of three domains: the N-terminal N domain, which is responsible for interactions with the ribosome, the central G domain, which binds GTP, and the C-terminal M domain, which binds the RNA and the signal sequence of the RNC.</text>
</comment>
<protein>
    <recommendedName>
        <fullName evidence="9">Signal recognition particle protein</fullName>
        <ecNumber evidence="9">3.6.5.4</ecNumber>
    </recommendedName>
    <alternativeName>
        <fullName evidence="9">Fifty-four homolog</fullName>
    </alternativeName>
</protein>
<dbReference type="InterPro" id="IPR042101">
    <property type="entry name" value="SRP54_N_sf"/>
</dbReference>
<sequence length="480" mass="53341">MPQRGWRIERERSKKFKCEEYLEITEKQETMFDNLTERLTRSFKNIRGQGRLSENNIRDSLREVKKALIEADVAYPAVKAITEQVRQQALGQEVMTSLTPGQAFIKIVNNTLTQIMGESVSELNLSTTPPAVILMAGLQGSGKTTTTAKLAYWLKEQKNKSVLVTSTDIHRPAAILQLENLAQSIDVGFHPSDSSQTPSHIAQTAIQSARIKGIDVVIIDTAGRLHIDAAMMDEIRTVHKVSAPIETLFVLDSMMGQEAAKTAKAFDETIPLTGIVLTKLDGDARGGAALSVKFTVGKPIKFIGAGEKISALEPFYPDRIASRILGMGDVLSLVEEVQRHVDQKSVQKLNQKLQKGKKFDLEDFLSQLQQMDKMGGMSQFLDKLPGGNAALLASAKNSLNEKLTVQMKAMLFSMTKKERLFPDLIQGSRKRRIAAGSGTQIQDVNRLLKQFYQMQKMMKRFSKPGSMSKLLQGLQNQHPR</sequence>
<feature type="domain" description="SRP54-type proteins GTP-binding" evidence="10">
    <location>
        <begin position="299"/>
        <end position="312"/>
    </location>
</feature>
<reference evidence="11 12" key="1">
    <citation type="submission" date="2017-03" db="EMBL/GenBank/DDBJ databases">
        <title>The genome sequence of Candidatus Rickettsiella viridis.</title>
        <authorList>
            <person name="Nikoh N."/>
            <person name="Tsuchida T."/>
            <person name="Yamaguchi K."/>
            <person name="Maeda T."/>
            <person name="Shigenobu S."/>
            <person name="Fukatsu T."/>
        </authorList>
    </citation>
    <scope>NUCLEOTIDE SEQUENCE [LARGE SCALE GENOMIC DNA]</scope>
    <source>
        <strain evidence="11 12">Ap-RA04</strain>
    </source>
</reference>
<dbReference type="Pfam" id="PF02978">
    <property type="entry name" value="SRP_SPB"/>
    <property type="match status" value="1"/>
</dbReference>
<accession>A0A2Z5V7P8</accession>
<dbReference type="InterPro" id="IPR004780">
    <property type="entry name" value="SRP"/>
</dbReference>
<feature type="binding site" evidence="9">
    <location>
        <begin position="220"/>
        <end position="224"/>
    </location>
    <ligand>
        <name>GTP</name>
        <dbReference type="ChEBI" id="CHEBI:37565"/>
    </ligand>
</feature>
<comment type="similarity">
    <text evidence="1 9">Belongs to the GTP-binding SRP family. SRP54 subfamily.</text>
</comment>
<dbReference type="Proteomes" id="UP000282483">
    <property type="component" value="Chromosome"/>
</dbReference>
<dbReference type="SUPFAM" id="SSF47446">
    <property type="entry name" value="Signal peptide-binding domain"/>
    <property type="match status" value="1"/>
</dbReference>
<dbReference type="EC" id="3.6.5.4" evidence="9"/>
<dbReference type="InterPro" id="IPR013822">
    <property type="entry name" value="Signal_recog_particl_SRP54_hlx"/>
</dbReference>
<dbReference type="CDD" id="cd18539">
    <property type="entry name" value="SRP_G"/>
    <property type="match status" value="1"/>
</dbReference>
<dbReference type="SMART" id="SM00382">
    <property type="entry name" value="AAA"/>
    <property type="match status" value="1"/>
</dbReference>
<dbReference type="KEGG" id="rvi:RVIR1_12180"/>
<proteinExistence type="inferred from homology"/>
<dbReference type="SMART" id="SM00962">
    <property type="entry name" value="SRP54"/>
    <property type="match status" value="1"/>
</dbReference>
<dbReference type="Gene3D" id="1.10.260.30">
    <property type="entry name" value="Signal recognition particle, SRP54 subunit, M-domain"/>
    <property type="match status" value="1"/>
</dbReference>
<feature type="binding site" evidence="9">
    <location>
        <begin position="137"/>
        <end position="144"/>
    </location>
    <ligand>
        <name>GTP</name>
        <dbReference type="ChEBI" id="CHEBI:37565"/>
    </ligand>
</feature>
<dbReference type="Pfam" id="PF00448">
    <property type="entry name" value="SRP54"/>
    <property type="match status" value="1"/>
</dbReference>
<dbReference type="InterPro" id="IPR027417">
    <property type="entry name" value="P-loop_NTPase"/>
</dbReference>
<keyword evidence="9" id="KW-0963">Cytoplasm</keyword>
<dbReference type="Pfam" id="PF02881">
    <property type="entry name" value="SRP54_N"/>
    <property type="match status" value="1"/>
</dbReference>
<evidence type="ECO:0000256" key="2">
    <source>
        <dbReference type="ARBA" id="ARBA00022741"/>
    </source>
</evidence>
<evidence type="ECO:0000256" key="6">
    <source>
        <dbReference type="ARBA" id="ARBA00023135"/>
    </source>
</evidence>
<dbReference type="GO" id="GO:0006614">
    <property type="term" value="P:SRP-dependent cotranslational protein targeting to membrane"/>
    <property type="evidence" value="ECO:0007669"/>
    <property type="project" value="InterPro"/>
</dbReference>
<evidence type="ECO:0000313" key="11">
    <source>
        <dbReference type="EMBL" id="BBB15677.1"/>
    </source>
</evidence>
<evidence type="ECO:0000259" key="10">
    <source>
        <dbReference type="PROSITE" id="PS00300"/>
    </source>
</evidence>
<evidence type="ECO:0000256" key="8">
    <source>
        <dbReference type="ARBA" id="ARBA00048027"/>
    </source>
</evidence>
<keyword evidence="3 9" id="KW-0378">Hydrolase</keyword>
<dbReference type="PANTHER" id="PTHR11564:SF5">
    <property type="entry name" value="SIGNAL RECOGNITION PARTICLE SUBUNIT SRP54"/>
    <property type="match status" value="1"/>
</dbReference>
<dbReference type="InterPro" id="IPR000897">
    <property type="entry name" value="SRP54_GTPase_dom"/>
</dbReference>
<evidence type="ECO:0000256" key="4">
    <source>
        <dbReference type="ARBA" id="ARBA00022884"/>
    </source>
</evidence>
<organism evidence="11 12">
    <name type="scientific">Candidatus Rickettsiella viridis</name>
    <dbReference type="NCBI Taxonomy" id="676208"/>
    <lineage>
        <taxon>Bacteria</taxon>
        <taxon>Pseudomonadati</taxon>
        <taxon>Pseudomonadota</taxon>
        <taxon>Gammaproteobacteria</taxon>
        <taxon>Legionellales</taxon>
        <taxon>Coxiellaceae</taxon>
        <taxon>Rickettsiella</taxon>
    </lineage>
</organism>
<evidence type="ECO:0000256" key="1">
    <source>
        <dbReference type="ARBA" id="ARBA00005450"/>
    </source>
</evidence>
<evidence type="ECO:0000256" key="3">
    <source>
        <dbReference type="ARBA" id="ARBA00022801"/>
    </source>
</evidence>
<evidence type="ECO:0000256" key="7">
    <source>
        <dbReference type="ARBA" id="ARBA00023274"/>
    </source>
</evidence>
<evidence type="ECO:0000256" key="5">
    <source>
        <dbReference type="ARBA" id="ARBA00023134"/>
    </source>
</evidence>
<evidence type="ECO:0000256" key="9">
    <source>
        <dbReference type="HAMAP-Rule" id="MF_00306"/>
    </source>
</evidence>
<dbReference type="InterPro" id="IPR022941">
    <property type="entry name" value="SRP54"/>
</dbReference>
<keyword evidence="7 9" id="KW-0687">Ribonucleoprotein</keyword>
<evidence type="ECO:0000313" key="12">
    <source>
        <dbReference type="Proteomes" id="UP000282483"/>
    </source>
</evidence>
<comment type="subunit">
    <text evidence="9">Part of the signal recognition particle protein translocation system, which is composed of SRP and FtsY. SRP is a ribonucleoprotein composed of Ffh and a 4.5S RNA molecule.</text>
</comment>
<keyword evidence="2 9" id="KW-0547">Nucleotide-binding</keyword>
<dbReference type="GO" id="GO:0003924">
    <property type="term" value="F:GTPase activity"/>
    <property type="evidence" value="ECO:0007669"/>
    <property type="project" value="UniProtKB-UniRule"/>
</dbReference>
<dbReference type="PROSITE" id="PS00300">
    <property type="entry name" value="SRP54"/>
    <property type="match status" value="1"/>
</dbReference>
<dbReference type="PANTHER" id="PTHR11564">
    <property type="entry name" value="SIGNAL RECOGNITION PARTICLE 54K PROTEIN SRP54"/>
    <property type="match status" value="1"/>
</dbReference>
<keyword evidence="12" id="KW-1185">Reference proteome</keyword>
<gene>
    <name evidence="9 11" type="primary">ffh</name>
    <name evidence="11" type="ORF">RVIR1_12180</name>
</gene>
<dbReference type="InterPro" id="IPR003593">
    <property type="entry name" value="AAA+_ATPase"/>
</dbReference>
<keyword evidence="4 9" id="KW-0694">RNA-binding</keyword>
<dbReference type="GO" id="GO:0005525">
    <property type="term" value="F:GTP binding"/>
    <property type="evidence" value="ECO:0007669"/>
    <property type="project" value="UniProtKB-UniRule"/>
</dbReference>
<dbReference type="Gene3D" id="1.20.120.140">
    <property type="entry name" value="Signal recognition particle SRP54, nucleotide-binding domain"/>
    <property type="match status" value="1"/>
</dbReference>
<dbReference type="GO" id="GO:0008312">
    <property type="term" value="F:7S RNA binding"/>
    <property type="evidence" value="ECO:0007669"/>
    <property type="project" value="InterPro"/>
</dbReference>
<dbReference type="InterPro" id="IPR036891">
    <property type="entry name" value="Signal_recog_part_SRP54_M_sf"/>
</dbReference>